<proteinExistence type="predicted"/>
<dbReference type="AlphaFoldDB" id="A0A0F9GEA3"/>
<protein>
    <submittedName>
        <fullName evidence="1">Uncharacterized protein</fullName>
    </submittedName>
</protein>
<gene>
    <name evidence="1" type="ORF">LCGC14_1920550</name>
</gene>
<evidence type="ECO:0000313" key="1">
    <source>
        <dbReference type="EMBL" id="KKL88851.1"/>
    </source>
</evidence>
<organism evidence="1">
    <name type="scientific">marine sediment metagenome</name>
    <dbReference type="NCBI Taxonomy" id="412755"/>
    <lineage>
        <taxon>unclassified sequences</taxon>
        <taxon>metagenomes</taxon>
        <taxon>ecological metagenomes</taxon>
    </lineage>
</organism>
<comment type="caution">
    <text evidence="1">The sequence shown here is derived from an EMBL/GenBank/DDBJ whole genome shotgun (WGS) entry which is preliminary data.</text>
</comment>
<feature type="non-terminal residue" evidence="1">
    <location>
        <position position="1"/>
    </location>
</feature>
<name>A0A0F9GEA3_9ZZZZ</name>
<dbReference type="EMBL" id="LAZR01020446">
    <property type="protein sequence ID" value="KKL88851.1"/>
    <property type="molecule type" value="Genomic_DNA"/>
</dbReference>
<accession>A0A0F9GEA3</accession>
<sequence>ELQDLHEILRIADFILTKHELNKDFHSILKEFVGIINNSANSVETLDDEISELVISAESTITRIKTLQAKVSNDFDFEANQKEVKIEEITSESSGNNLTNSSTGVYTHGYQHNSAVEAEQVI</sequence>
<reference evidence="1" key="1">
    <citation type="journal article" date="2015" name="Nature">
        <title>Complex archaea that bridge the gap between prokaryotes and eukaryotes.</title>
        <authorList>
            <person name="Spang A."/>
            <person name="Saw J.H."/>
            <person name="Jorgensen S.L."/>
            <person name="Zaremba-Niedzwiedzka K."/>
            <person name="Martijn J."/>
            <person name="Lind A.E."/>
            <person name="van Eijk R."/>
            <person name="Schleper C."/>
            <person name="Guy L."/>
            <person name="Ettema T.J."/>
        </authorList>
    </citation>
    <scope>NUCLEOTIDE SEQUENCE</scope>
</reference>